<evidence type="ECO:0000256" key="4">
    <source>
        <dbReference type="RuleBase" id="RU003357"/>
    </source>
</evidence>
<evidence type="ECO:0000256" key="5">
    <source>
        <dbReference type="SAM" id="MobiDB-lite"/>
    </source>
</evidence>
<dbReference type="SUPFAM" id="SSF56935">
    <property type="entry name" value="Porins"/>
    <property type="match status" value="1"/>
</dbReference>
<dbReference type="RefSeq" id="WP_204199649.1">
    <property type="nucleotide sequence ID" value="NZ_JAFEMC010000004.1"/>
</dbReference>
<protein>
    <submittedName>
        <fullName evidence="9">TonB-dependent receptor</fullName>
    </submittedName>
</protein>
<keyword evidence="3" id="KW-0998">Cell outer membrane</keyword>
<dbReference type="InterPro" id="IPR036942">
    <property type="entry name" value="Beta-barrel_TonB_sf"/>
</dbReference>
<evidence type="ECO:0000313" key="9">
    <source>
        <dbReference type="EMBL" id="MBM6577546.1"/>
    </source>
</evidence>
<dbReference type="EMBL" id="JAFEMC010000004">
    <property type="protein sequence ID" value="MBM6577546.1"/>
    <property type="molecule type" value="Genomic_DNA"/>
</dbReference>
<dbReference type="InterPro" id="IPR010104">
    <property type="entry name" value="TonB_rcpt_bac"/>
</dbReference>
<feature type="signal peptide" evidence="6">
    <location>
        <begin position="1"/>
        <end position="26"/>
    </location>
</feature>
<dbReference type="Proteomes" id="UP000763641">
    <property type="component" value="Unassembled WGS sequence"/>
</dbReference>
<feature type="domain" description="TonB-dependent receptor plug" evidence="8">
    <location>
        <begin position="118"/>
        <end position="212"/>
    </location>
</feature>
<dbReference type="Pfam" id="PF07715">
    <property type="entry name" value="Plug"/>
    <property type="match status" value="1"/>
</dbReference>
<evidence type="ECO:0000256" key="6">
    <source>
        <dbReference type="SAM" id="SignalP"/>
    </source>
</evidence>
<organism evidence="9 10">
    <name type="scientific">Sphingomonas longa</name>
    <dbReference type="NCBI Taxonomy" id="2778730"/>
    <lineage>
        <taxon>Bacteria</taxon>
        <taxon>Pseudomonadati</taxon>
        <taxon>Pseudomonadota</taxon>
        <taxon>Alphaproteobacteria</taxon>
        <taxon>Sphingomonadales</taxon>
        <taxon>Sphingomonadaceae</taxon>
        <taxon>Sphingomonas</taxon>
    </lineage>
</organism>
<sequence>MKRAPLFLLSSATMALVIAGAMPAAAQDAPAATAQDAPATAAQDAPAAGTAAQVNPGADIAPGPAAPQTPTAPQSPEGGQDQQAARAAPPAGYAAQGDDGDIVVTGFRQSLSSAQALKRDSDSIIDAIVAEDIGKLPDNNASEALARITGVQVNRSNDEANGVLVRGLPDLTTTFNGREIFTAENRGVALQDFPAGALAALEVYKSGTSNLIEPGLAGLINVRSRRPFDFDGLEIAGAIRGTYNDQSNKYDPNGNLLISNRWETGIGDFGALINFAYTQSHYRNAVRYDEAFVRTPVGDLGTTDDDLPVTTPGVGNAFAFPGSIGNYYSRGKRWRPSINGSLQWKPASNLEIYADGLWQAYRGEAANEWFNANLERASVDGVRPTLSNVVLVKGEPNKAASLTKTGGYPAEMYRSTNNDRTDTYQGAIGFVWSVGRAKISSDFAYTTSTYTASEYSLDSQFTSAPTVNAAFDVKGSVDYDLNGYDAQNPANYAWRGYYERRYKAKGDGIQWRADVDLATDFAVLPSIQFGVRYVDRNSSLDQGNRYANTSTLGIPLASLPSGALETVTDGFRSDTLPGFQNWLMPSRSNIRENFAGLQQASIAALTQLAAANPTDAGIADNLARFQTAIIPLDPLGGFTAAEQTYAFYAQGKYELTVGGLEIDGTFGVRAVNTDGRYSGFQRSVDAAGVASIDPITNKQNYLDILPSANMRIKFTPKFQARFAYTETRTRPTFGQLNPGATVTFNSQTSGGQTTGPDGQPLFNAFITRGNPNLQPLTSNNFDATLEWYFSKTGSLTGAVFYRDLYGFINTYTNPVENFEGLGRVQLTQPENAGAGKVKGAEIGVQSFFDFLPGFLSGFGGQANVTYLDGTNELPSALGEQAPIVPITGVSKWTYNLTAFYERGPISTRLSYNRRSQYVNSFNRNVNEEQYAGETTRAVERLDYSLAYTPFKNLTLTADINNILATPFNNYRNYNATQFFPRDVREEGRYYSLGARFRF</sequence>
<dbReference type="NCBIfam" id="TIGR01782">
    <property type="entry name" value="TonB-Xanth-Caul"/>
    <property type="match status" value="1"/>
</dbReference>
<comment type="similarity">
    <text evidence="4">Belongs to the TonB-dependent receptor family.</text>
</comment>
<gene>
    <name evidence="9" type="ORF">ILT43_14280</name>
</gene>
<evidence type="ECO:0000259" key="7">
    <source>
        <dbReference type="Pfam" id="PF00593"/>
    </source>
</evidence>
<feature type="domain" description="TonB-dependent receptor-like beta-barrel" evidence="7">
    <location>
        <begin position="458"/>
        <end position="962"/>
    </location>
</feature>
<evidence type="ECO:0000259" key="8">
    <source>
        <dbReference type="Pfam" id="PF07715"/>
    </source>
</evidence>
<accession>A0ABS2DBW4</accession>
<dbReference type="Gene3D" id="2.170.130.10">
    <property type="entry name" value="TonB-dependent receptor, plug domain"/>
    <property type="match status" value="1"/>
</dbReference>
<comment type="caution">
    <text evidence="9">The sequence shown here is derived from an EMBL/GenBank/DDBJ whole genome shotgun (WGS) entry which is preliminary data.</text>
</comment>
<evidence type="ECO:0000256" key="2">
    <source>
        <dbReference type="ARBA" id="ARBA00023136"/>
    </source>
</evidence>
<evidence type="ECO:0000313" key="10">
    <source>
        <dbReference type="Proteomes" id="UP000763641"/>
    </source>
</evidence>
<keyword evidence="10" id="KW-1185">Reference proteome</keyword>
<name>A0ABS2DBW4_9SPHN</name>
<feature type="compositionally biased region" description="Low complexity" evidence="5">
    <location>
        <begin position="35"/>
        <end position="97"/>
    </location>
</feature>
<dbReference type="InterPro" id="IPR037066">
    <property type="entry name" value="Plug_dom_sf"/>
</dbReference>
<feature type="region of interest" description="Disordered" evidence="5">
    <location>
        <begin position="35"/>
        <end position="98"/>
    </location>
</feature>
<evidence type="ECO:0000256" key="3">
    <source>
        <dbReference type="ARBA" id="ARBA00023237"/>
    </source>
</evidence>
<evidence type="ECO:0000256" key="1">
    <source>
        <dbReference type="ARBA" id="ARBA00004442"/>
    </source>
</evidence>
<keyword evidence="2 4" id="KW-0472">Membrane</keyword>
<feature type="chain" id="PRO_5046384978" evidence="6">
    <location>
        <begin position="27"/>
        <end position="998"/>
    </location>
</feature>
<proteinExistence type="inferred from homology"/>
<keyword evidence="9" id="KW-0675">Receptor</keyword>
<keyword evidence="4" id="KW-0798">TonB box</keyword>
<dbReference type="Pfam" id="PF00593">
    <property type="entry name" value="TonB_dep_Rec_b-barrel"/>
    <property type="match status" value="1"/>
</dbReference>
<dbReference type="InterPro" id="IPR012910">
    <property type="entry name" value="Plug_dom"/>
</dbReference>
<dbReference type="InterPro" id="IPR000531">
    <property type="entry name" value="Beta-barrel_TonB"/>
</dbReference>
<dbReference type="PANTHER" id="PTHR40980">
    <property type="entry name" value="PLUG DOMAIN-CONTAINING PROTEIN"/>
    <property type="match status" value="1"/>
</dbReference>
<comment type="subcellular location">
    <subcellularLocation>
        <location evidence="1 4">Cell outer membrane</location>
    </subcellularLocation>
</comment>
<reference evidence="9 10" key="1">
    <citation type="submission" date="2020-12" db="EMBL/GenBank/DDBJ databases">
        <title>Sphingomonas sp.</title>
        <authorList>
            <person name="Kim M.K."/>
        </authorList>
    </citation>
    <scope>NUCLEOTIDE SEQUENCE [LARGE SCALE GENOMIC DNA]</scope>
    <source>
        <strain evidence="9 10">BT552</strain>
    </source>
</reference>
<dbReference type="PANTHER" id="PTHR40980:SF3">
    <property type="entry name" value="TONB-DEPENDENT RECEPTOR-LIKE BETA-BARREL DOMAIN-CONTAINING PROTEIN"/>
    <property type="match status" value="1"/>
</dbReference>
<keyword evidence="6" id="KW-0732">Signal</keyword>
<dbReference type="Gene3D" id="2.40.170.20">
    <property type="entry name" value="TonB-dependent receptor, beta-barrel domain"/>
    <property type="match status" value="1"/>
</dbReference>